<gene>
    <name evidence="1" type="ORF">GALL_488360</name>
</gene>
<reference evidence="1" key="1">
    <citation type="submission" date="2016-10" db="EMBL/GenBank/DDBJ databases">
        <title>Sequence of Gallionella enrichment culture.</title>
        <authorList>
            <person name="Poehlein A."/>
            <person name="Muehling M."/>
            <person name="Daniel R."/>
        </authorList>
    </citation>
    <scope>NUCLEOTIDE SEQUENCE</scope>
</reference>
<dbReference type="EMBL" id="MLJW01004658">
    <property type="protein sequence ID" value="OIQ69559.1"/>
    <property type="molecule type" value="Genomic_DNA"/>
</dbReference>
<organism evidence="1">
    <name type="scientific">mine drainage metagenome</name>
    <dbReference type="NCBI Taxonomy" id="410659"/>
    <lineage>
        <taxon>unclassified sequences</taxon>
        <taxon>metagenomes</taxon>
        <taxon>ecological metagenomes</taxon>
    </lineage>
</organism>
<accession>A0A1J5PP57</accession>
<dbReference type="AlphaFoldDB" id="A0A1J5PP57"/>
<protein>
    <submittedName>
        <fullName evidence="1">Uncharacterized protein</fullName>
    </submittedName>
</protein>
<proteinExistence type="predicted"/>
<evidence type="ECO:0000313" key="1">
    <source>
        <dbReference type="EMBL" id="OIQ69559.1"/>
    </source>
</evidence>
<comment type="caution">
    <text evidence="1">The sequence shown here is derived from an EMBL/GenBank/DDBJ whole genome shotgun (WGS) entry which is preliminary data.</text>
</comment>
<name>A0A1J5PP57_9ZZZZ</name>
<sequence length="47" mass="5393">MLMGPLMKMQMTGLMHNLLEDLKHYVETCVPHARKVMALASRKPIRA</sequence>